<dbReference type="KEGG" id="rgi:RGI145_03675"/>
<evidence type="ECO:0000256" key="4">
    <source>
        <dbReference type="ARBA" id="ARBA00012568"/>
    </source>
</evidence>
<dbReference type="AlphaFoldDB" id="A0A1L7AJU8"/>
<dbReference type="PIRSF" id="PIRSF006431">
    <property type="entry name" value="Pept_S33"/>
    <property type="match status" value="1"/>
</dbReference>
<sequence length="324" mass="35956">MPRGDLFPDISPYETGLLPLSPSGAAADGVNHVMYWEQVGNPRGQPVLFLHGGPGAGAGAVHRRFFDPGHWRVVIFDQRGAGRSRPLGELRENTTPHLVRDIETLRRFLGIERWLLFGGSWGSTLALAYAQAHPDRVLGCVLRGVFLGRREEVDWFLYGLRRIFPDAWAAFAEHVPPEERDDLLSAYLRRLTDPDPVVHLSAARSWSNFEGMCSTLLPSPELVASFAQDRSALGLARIEAHYFAHDLFLPPEGLLGRMDRIASIPAEIVQGRYDMVCPPATAFALTEAWPRARLTLVPDAGHSALEPGVRTALVSAVERFRRRS</sequence>
<accession>A0A1L7AJU8</accession>
<evidence type="ECO:0000256" key="12">
    <source>
        <dbReference type="PIRSR" id="PIRSR006431-1"/>
    </source>
</evidence>
<dbReference type="InterPro" id="IPR029058">
    <property type="entry name" value="AB_hydrolase_fold"/>
</dbReference>
<feature type="domain" description="AB hydrolase-1" evidence="14">
    <location>
        <begin position="46"/>
        <end position="306"/>
    </location>
</feature>
<evidence type="ECO:0000256" key="5">
    <source>
        <dbReference type="ARBA" id="ARBA00021843"/>
    </source>
</evidence>
<comment type="catalytic activity">
    <reaction evidence="1 11 13">
        <text>Release of N-terminal proline from a peptide.</text>
        <dbReference type="EC" id="3.4.11.5"/>
    </reaction>
</comment>
<protein>
    <recommendedName>
        <fullName evidence="5 11">Proline iminopeptidase</fullName>
        <shortName evidence="11">PIP</shortName>
        <ecNumber evidence="4 11">3.4.11.5</ecNumber>
    </recommendedName>
    <alternativeName>
        <fullName evidence="10 11">Prolyl aminopeptidase</fullName>
    </alternativeName>
</protein>
<organism evidence="15 16">
    <name type="scientific">Roseomonas gilardii</name>
    <dbReference type="NCBI Taxonomy" id="257708"/>
    <lineage>
        <taxon>Bacteria</taxon>
        <taxon>Pseudomonadati</taxon>
        <taxon>Pseudomonadota</taxon>
        <taxon>Alphaproteobacteria</taxon>
        <taxon>Acetobacterales</taxon>
        <taxon>Roseomonadaceae</taxon>
        <taxon>Roseomonas</taxon>
    </lineage>
</organism>
<feature type="active site" evidence="12">
    <location>
        <position position="274"/>
    </location>
</feature>
<feature type="active site" description="Nucleophile" evidence="12">
    <location>
        <position position="120"/>
    </location>
</feature>
<name>A0A1L7AJU8_9PROT</name>
<dbReference type="eggNOG" id="COG0596">
    <property type="taxonomic scope" value="Bacteria"/>
</dbReference>
<evidence type="ECO:0000256" key="10">
    <source>
        <dbReference type="ARBA" id="ARBA00029605"/>
    </source>
</evidence>
<dbReference type="RefSeq" id="WP_075799805.1">
    <property type="nucleotide sequence ID" value="NZ_CP015583.1"/>
</dbReference>
<keyword evidence="7 11" id="KW-0963">Cytoplasm</keyword>
<proteinExistence type="inferred from homology"/>
<keyword evidence="8 11" id="KW-0645">Protease</keyword>
<dbReference type="Gene3D" id="3.40.50.1820">
    <property type="entry name" value="alpha/beta hydrolase"/>
    <property type="match status" value="1"/>
</dbReference>
<evidence type="ECO:0000256" key="2">
    <source>
        <dbReference type="ARBA" id="ARBA00004496"/>
    </source>
</evidence>
<dbReference type="GO" id="GO:0004177">
    <property type="term" value="F:aminopeptidase activity"/>
    <property type="evidence" value="ECO:0007669"/>
    <property type="project" value="UniProtKB-UniRule"/>
</dbReference>
<evidence type="ECO:0000256" key="13">
    <source>
        <dbReference type="RuleBase" id="RU003421"/>
    </source>
</evidence>
<feature type="active site" description="Proton donor" evidence="12">
    <location>
        <position position="302"/>
    </location>
</feature>
<keyword evidence="9 11" id="KW-0378">Hydrolase</keyword>
<evidence type="ECO:0000256" key="6">
    <source>
        <dbReference type="ARBA" id="ARBA00022438"/>
    </source>
</evidence>
<comment type="similarity">
    <text evidence="3 11 13">Belongs to the peptidase S33 family.</text>
</comment>
<dbReference type="Pfam" id="PF00561">
    <property type="entry name" value="Abhydrolase_1"/>
    <property type="match status" value="1"/>
</dbReference>
<evidence type="ECO:0000256" key="8">
    <source>
        <dbReference type="ARBA" id="ARBA00022670"/>
    </source>
</evidence>
<evidence type="ECO:0000256" key="9">
    <source>
        <dbReference type="ARBA" id="ARBA00022801"/>
    </source>
</evidence>
<comment type="subcellular location">
    <subcellularLocation>
        <location evidence="2 11">Cytoplasm</location>
    </subcellularLocation>
</comment>
<evidence type="ECO:0000313" key="16">
    <source>
        <dbReference type="Proteomes" id="UP000185494"/>
    </source>
</evidence>
<dbReference type="PANTHER" id="PTHR43722">
    <property type="entry name" value="PROLINE IMINOPEPTIDASE"/>
    <property type="match status" value="1"/>
</dbReference>
<dbReference type="InterPro" id="IPR005944">
    <property type="entry name" value="Pro_iminopeptidase"/>
</dbReference>
<dbReference type="EC" id="3.4.11.5" evidence="4 11"/>
<dbReference type="InterPro" id="IPR000073">
    <property type="entry name" value="AB_hydrolase_1"/>
</dbReference>
<dbReference type="PRINTS" id="PR00793">
    <property type="entry name" value="PROAMNOPTASE"/>
</dbReference>
<dbReference type="NCBIfam" id="TIGR01249">
    <property type="entry name" value="pro_imino_pep_1"/>
    <property type="match status" value="1"/>
</dbReference>
<evidence type="ECO:0000256" key="3">
    <source>
        <dbReference type="ARBA" id="ARBA00010088"/>
    </source>
</evidence>
<evidence type="ECO:0000256" key="7">
    <source>
        <dbReference type="ARBA" id="ARBA00022490"/>
    </source>
</evidence>
<dbReference type="Proteomes" id="UP000185494">
    <property type="component" value="Chromosome 1"/>
</dbReference>
<dbReference type="GO" id="GO:0005737">
    <property type="term" value="C:cytoplasm"/>
    <property type="evidence" value="ECO:0007669"/>
    <property type="project" value="UniProtKB-SubCell"/>
</dbReference>
<dbReference type="GO" id="GO:0006508">
    <property type="term" value="P:proteolysis"/>
    <property type="evidence" value="ECO:0007669"/>
    <property type="project" value="UniProtKB-KW"/>
</dbReference>
<reference evidence="15 16" key="1">
    <citation type="submission" date="2016-05" db="EMBL/GenBank/DDBJ databases">
        <title>Complete Genome and Methylome Analysis of Psychrotrophic Bacterial Isolates from Antarctic Lake Untersee.</title>
        <authorList>
            <person name="Fomenkov A."/>
            <person name="Akimov V.N."/>
            <person name="Vasilyeva L.V."/>
            <person name="Andersen D."/>
            <person name="Vincze T."/>
            <person name="Roberts R.J."/>
        </authorList>
    </citation>
    <scope>NUCLEOTIDE SEQUENCE [LARGE SCALE GENOMIC DNA]</scope>
    <source>
        <strain evidence="15 16">U14-5</strain>
    </source>
</reference>
<gene>
    <name evidence="15" type="ORF">RGI145_03675</name>
</gene>
<dbReference type="SUPFAM" id="SSF53474">
    <property type="entry name" value="alpha/beta-Hydrolases"/>
    <property type="match status" value="1"/>
</dbReference>
<evidence type="ECO:0000256" key="1">
    <source>
        <dbReference type="ARBA" id="ARBA00001585"/>
    </source>
</evidence>
<dbReference type="PANTHER" id="PTHR43722:SF1">
    <property type="entry name" value="PROLINE IMINOPEPTIDASE"/>
    <property type="match status" value="1"/>
</dbReference>
<evidence type="ECO:0000256" key="11">
    <source>
        <dbReference type="PIRNR" id="PIRNR006431"/>
    </source>
</evidence>
<evidence type="ECO:0000313" key="15">
    <source>
        <dbReference type="EMBL" id="APT59066.1"/>
    </source>
</evidence>
<dbReference type="STRING" id="257708.RGI145_03675"/>
<dbReference type="InterPro" id="IPR002410">
    <property type="entry name" value="Peptidase_S33"/>
</dbReference>
<keyword evidence="6 11" id="KW-0031">Aminopeptidase</keyword>
<dbReference type="EMBL" id="CP015583">
    <property type="protein sequence ID" value="APT59066.1"/>
    <property type="molecule type" value="Genomic_DNA"/>
</dbReference>
<evidence type="ECO:0000259" key="14">
    <source>
        <dbReference type="Pfam" id="PF00561"/>
    </source>
</evidence>